<dbReference type="InterPro" id="IPR001969">
    <property type="entry name" value="Aspartic_peptidase_AS"/>
</dbReference>
<evidence type="ECO:0000313" key="9">
    <source>
        <dbReference type="EMBL" id="OAF60800.1"/>
    </source>
</evidence>
<keyword evidence="4 6" id="KW-0378">Hydrolase</keyword>
<evidence type="ECO:0000256" key="4">
    <source>
        <dbReference type="ARBA" id="ARBA00022801"/>
    </source>
</evidence>
<keyword evidence="2 6" id="KW-0645">Protease</keyword>
<dbReference type="FunFam" id="2.40.70.10:FF:000024">
    <property type="entry name" value="Endothiapepsin"/>
    <property type="match status" value="1"/>
</dbReference>
<keyword evidence="7" id="KW-0732">Signal</keyword>
<feature type="active site" evidence="5">
    <location>
        <position position="144"/>
    </location>
</feature>
<dbReference type="RefSeq" id="XP_024326081.1">
    <property type="nucleotide sequence ID" value="XM_024466282.1"/>
</dbReference>
<feature type="chain" id="PRO_5008056519" evidence="7">
    <location>
        <begin position="25"/>
        <end position="442"/>
    </location>
</feature>
<dbReference type="GeneID" id="36285703"/>
<dbReference type="InterPro" id="IPR001461">
    <property type="entry name" value="Aspartic_peptidase_A1"/>
</dbReference>
<dbReference type="VEuPathDB" id="FungiDB:GMDG_02883"/>
<dbReference type="Proteomes" id="UP000077154">
    <property type="component" value="Unassembled WGS sequence"/>
</dbReference>
<proteinExistence type="inferred from homology"/>
<dbReference type="PRINTS" id="PR00792">
    <property type="entry name" value="PEPSIN"/>
</dbReference>
<dbReference type="Gene3D" id="2.40.70.10">
    <property type="entry name" value="Acid Proteases"/>
    <property type="match status" value="2"/>
</dbReference>
<dbReference type="InterPro" id="IPR033121">
    <property type="entry name" value="PEPTIDASE_A1"/>
</dbReference>
<evidence type="ECO:0000256" key="2">
    <source>
        <dbReference type="ARBA" id="ARBA00022670"/>
    </source>
</evidence>
<keyword evidence="3 6" id="KW-0064">Aspartyl protease</keyword>
<dbReference type="InterPro" id="IPR034163">
    <property type="entry name" value="Aspergillopepsin-like_cat_dom"/>
</dbReference>
<feature type="active site" evidence="5">
    <location>
        <position position="328"/>
    </location>
</feature>
<dbReference type="OrthoDB" id="2747330at2759"/>
<name>A0A177AG51_9PEZI</name>
<dbReference type="AlphaFoldDB" id="A0A177AG51"/>
<feature type="domain" description="Peptidase A1" evidence="8">
    <location>
        <begin position="126"/>
        <end position="434"/>
    </location>
</feature>
<evidence type="ECO:0000256" key="6">
    <source>
        <dbReference type="RuleBase" id="RU000454"/>
    </source>
</evidence>
<evidence type="ECO:0000256" key="1">
    <source>
        <dbReference type="ARBA" id="ARBA00007447"/>
    </source>
</evidence>
<keyword evidence="9" id="KW-0472">Membrane</keyword>
<evidence type="ECO:0000256" key="3">
    <source>
        <dbReference type="ARBA" id="ARBA00022750"/>
    </source>
</evidence>
<dbReference type="EMBL" id="KV441390">
    <property type="protein sequence ID" value="OAF60800.1"/>
    <property type="molecule type" value="Genomic_DNA"/>
</dbReference>
<organism evidence="9">
    <name type="scientific">Pseudogymnoascus destructans</name>
    <dbReference type="NCBI Taxonomy" id="655981"/>
    <lineage>
        <taxon>Eukaryota</taxon>
        <taxon>Fungi</taxon>
        <taxon>Dikarya</taxon>
        <taxon>Ascomycota</taxon>
        <taxon>Pezizomycotina</taxon>
        <taxon>Leotiomycetes</taxon>
        <taxon>Thelebolales</taxon>
        <taxon>Thelebolaceae</taxon>
        <taxon>Pseudogymnoascus</taxon>
    </lineage>
</organism>
<dbReference type="GO" id="GO:0004190">
    <property type="term" value="F:aspartic-type endopeptidase activity"/>
    <property type="evidence" value="ECO:0007669"/>
    <property type="project" value="UniProtKB-KW"/>
</dbReference>
<dbReference type="eggNOG" id="KOG1339">
    <property type="taxonomic scope" value="Eukaryota"/>
</dbReference>
<dbReference type="PROSITE" id="PS51767">
    <property type="entry name" value="PEPTIDASE_A1"/>
    <property type="match status" value="1"/>
</dbReference>
<dbReference type="Pfam" id="PF00026">
    <property type="entry name" value="Asp"/>
    <property type="match status" value="1"/>
</dbReference>
<dbReference type="InterPro" id="IPR021109">
    <property type="entry name" value="Peptidase_aspartic_dom_sf"/>
</dbReference>
<accession>A0A177AG51</accession>
<sequence length="442" mass="47528">MHTFIKLLSAVLLVLSLTAWGVDASPRHKTKFSKHHRKGPLVLGGSTFKINQRHNPNYKRTANSGPVELAKTYKKFNVLFPNQLANAIAGIVGRLQGTDGVSAPLNASNVNFGTVESIPEAYDREYLSPVQIGTPPQTVNLNFDTGSADLWVNTNETPENQQNGQAEYNPTLSSTSKKMEGATWNITYGDRSASSGIVYTDVVSIGGVTVQSQAVESAQQVSSSFQADAASSGLLGLAFGTINTVQPVQQKTFFENAMNDLASPLFTVNLMKQAAGSYDFGYINESEHTGEIEYTPVDRSRGFWGFNPSGFQVGNSSFNASSWYAIADTGTSLLLLPSDMVGIYWSAVRGAKFDALQGGYTFPCNTTLPSFTFGVEEYRGVIPGHFMNYVAITKATCFGGIQSSDGLGFSIFGDVALKAQFVVFDGGDNTMGWANKDLSSSV</sequence>
<reference evidence="9" key="1">
    <citation type="submission" date="2016-03" db="EMBL/GenBank/DDBJ databases">
        <title>Updated assembly of Pseudogymnoascus destructans, the fungus causing white-nose syndrome of bats.</title>
        <authorList>
            <person name="Palmer J.M."/>
            <person name="Drees K.P."/>
            <person name="Foster J.T."/>
            <person name="Lindner D.L."/>
        </authorList>
    </citation>
    <scope>NUCLEOTIDE SEQUENCE [LARGE SCALE GENOMIC DNA]</scope>
    <source>
        <strain evidence="9">20631-21</strain>
    </source>
</reference>
<dbReference type="PROSITE" id="PS00141">
    <property type="entry name" value="ASP_PROTEASE"/>
    <property type="match status" value="2"/>
</dbReference>
<dbReference type="CDD" id="cd06097">
    <property type="entry name" value="Aspergillopepsin_like"/>
    <property type="match status" value="1"/>
</dbReference>
<evidence type="ECO:0000256" key="5">
    <source>
        <dbReference type="PIRSR" id="PIRSR601461-1"/>
    </source>
</evidence>
<dbReference type="PANTHER" id="PTHR47966:SF2">
    <property type="entry name" value="ASPERGILLOPEPSIN-1-RELATED"/>
    <property type="match status" value="1"/>
</dbReference>
<keyword evidence="9" id="KW-0812">Transmembrane</keyword>
<dbReference type="SUPFAM" id="SSF50630">
    <property type="entry name" value="Acid proteases"/>
    <property type="match status" value="1"/>
</dbReference>
<dbReference type="FunFam" id="2.40.70.10:FF:000026">
    <property type="entry name" value="Endothiapepsin"/>
    <property type="match status" value="1"/>
</dbReference>
<gene>
    <name evidence="9" type="primary">PEP1_2</name>
    <name evidence="9" type="ORF">VC83_02624</name>
</gene>
<evidence type="ECO:0000256" key="7">
    <source>
        <dbReference type="SAM" id="SignalP"/>
    </source>
</evidence>
<feature type="signal peptide" evidence="7">
    <location>
        <begin position="1"/>
        <end position="24"/>
    </location>
</feature>
<comment type="similarity">
    <text evidence="1 6">Belongs to the peptidase A1 family.</text>
</comment>
<keyword evidence="9" id="KW-0675">Receptor</keyword>
<protein>
    <submittedName>
        <fullName evidence="9">Type I transmembrane sorting receptor</fullName>
    </submittedName>
</protein>
<dbReference type="PANTHER" id="PTHR47966">
    <property type="entry name" value="BETA-SITE APP-CLEAVING ENZYME, ISOFORM A-RELATED"/>
    <property type="match status" value="1"/>
</dbReference>
<evidence type="ECO:0000259" key="8">
    <source>
        <dbReference type="PROSITE" id="PS51767"/>
    </source>
</evidence>
<dbReference type="GO" id="GO:0006508">
    <property type="term" value="P:proteolysis"/>
    <property type="evidence" value="ECO:0007669"/>
    <property type="project" value="UniProtKB-KW"/>
</dbReference>